<dbReference type="EnsemblMetazoa" id="MDOA012802-RC">
    <property type="protein sequence ID" value="MDOA012802-PC"/>
    <property type="gene ID" value="MDOA012802"/>
</dbReference>
<protein>
    <submittedName>
        <fullName evidence="2">Uncharacterized protein</fullName>
    </submittedName>
</protein>
<feature type="compositionally biased region" description="Low complexity" evidence="1">
    <location>
        <begin position="29"/>
        <end position="44"/>
    </location>
</feature>
<feature type="region of interest" description="Disordered" evidence="1">
    <location>
        <begin position="1"/>
        <end position="47"/>
    </location>
</feature>
<sequence>MHSVQSSKKQLKLRSRQRRHRTSHDGVRAAKAVEVTPAPAAATTRNPLYSKSSRRTTFFGVKSVPKIPTIVHGIVVSNLSLVLLQKEYIEQFYFEKRSGGGGPEDPDILGKCHMLAKSRHLYHG</sequence>
<proteinExistence type="predicted"/>
<evidence type="ECO:0000313" key="2">
    <source>
        <dbReference type="EnsemblMetazoa" id="MDOA012802-PC"/>
    </source>
</evidence>
<feature type="compositionally biased region" description="Basic residues" evidence="1">
    <location>
        <begin position="9"/>
        <end position="22"/>
    </location>
</feature>
<reference evidence="2" key="1">
    <citation type="submission" date="2020-05" db="UniProtKB">
        <authorList>
            <consortium name="EnsemblMetazoa"/>
        </authorList>
    </citation>
    <scope>IDENTIFICATION</scope>
    <source>
        <strain evidence="2">Aabys</strain>
    </source>
</reference>
<dbReference type="EnsemblMetazoa" id="MDOA012802-RB">
    <property type="protein sequence ID" value="MDOA012802-PB"/>
    <property type="gene ID" value="MDOA012802"/>
</dbReference>
<dbReference type="AlphaFoldDB" id="A0A1I8N8Z7"/>
<name>A0A1I8N8Z7_MUSDO</name>
<dbReference type="VEuPathDB" id="VectorBase:MDOA012802"/>
<accession>A0A1I8N8Z7</accession>
<organism evidence="2">
    <name type="scientific">Musca domestica</name>
    <name type="common">House fly</name>
    <dbReference type="NCBI Taxonomy" id="7370"/>
    <lineage>
        <taxon>Eukaryota</taxon>
        <taxon>Metazoa</taxon>
        <taxon>Ecdysozoa</taxon>
        <taxon>Arthropoda</taxon>
        <taxon>Hexapoda</taxon>
        <taxon>Insecta</taxon>
        <taxon>Pterygota</taxon>
        <taxon>Neoptera</taxon>
        <taxon>Endopterygota</taxon>
        <taxon>Diptera</taxon>
        <taxon>Brachycera</taxon>
        <taxon>Muscomorpha</taxon>
        <taxon>Muscoidea</taxon>
        <taxon>Muscidae</taxon>
        <taxon>Musca</taxon>
    </lineage>
</organism>
<evidence type="ECO:0000256" key="1">
    <source>
        <dbReference type="SAM" id="MobiDB-lite"/>
    </source>
</evidence>